<feature type="transmembrane region" description="Helical" evidence="2">
    <location>
        <begin position="302"/>
        <end position="321"/>
    </location>
</feature>
<gene>
    <name evidence="3" type="ORF">ETD83_07210</name>
</gene>
<keyword evidence="2" id="KW-0472">Membrane</keyword>
<accession>A0A5C4JGU8</accession>
<name>A0A5C4JGU8_9ACTN</name>
<evidence type="ECO:0000313" key="4">
    <source>
        <dbReference type="Proteomes" id="UP000309174"/>
    </source>
</evidence>
<proteinExistence type="predicted"/>
<feature type="transmembrane region" description="Helical" evidence="2">
    <location>
        <begin position="358"/>
        <end position="374"/>
    </location>
</feature>
<protein>
    <recommendedName>
        <fullName evidence="5">Integral membrane protein</fullName>
    </recommendedName>
</protein>
<organism evidence="3 4">
    <name type="scientific">Actinomadura soli</name>
    <dbReference type="NCBI Taxonomy" id="2508997"/>
    <lineage>
        <taxon>Bacteria</taxon>
        <taxon>Bacillati</taxon>
        <taxon>Actinomycetota</taxon>
        <taxon>Actinomycetes</taxon>
        <taxon>Streptosporangiales</taxon>
        <taxon>Thermomonosporaceae</taxon>
        <taxon>Actinomadura</taxon>
    </lineage>
</organism>
<reference evidence="3 4" key="1">
    <citation type="submission" date="2019-05" db="EMBL/GenBank/DDBJ databases">
        <title>Draft genome sequence of Actinomadura sp. 14C53.</title>
        <authorList>
            <person name="Saricaoglu S."/>
            <person name="Isik K."/>
        </authorList>
    </citation>
    <scope>NUCLEOTIDE SEQUENCE [LARGE SCALE GENOMIC DNA]</scope>
    <source>
        <strain evidence="3 4">14C53</strain>
    </source>
</reference>
<keyword evidence="4" id="KW-1185">Reference proteome</keyword>
<keyword evidence="2" id="KW-0812">Transmembrane</keyword>
<feature type="region of interest" description="Disordered" evidence="1">
    <location>
        <begin position="1"/>
        <end position="20"/>
    </location>
</feature>
<feature type="transmembrane region" description="Helical" evidence="2">
    <location>
        <begin position="415"/>
        <end position="444"/>
    </location>
</feature>
<sequence length="479" mass="50839">MSDVEDANGGDEHTIGPGGAEELRRLRAEVADLRARLAARPPIPAAPVRPHPNLLRTRQAIAALLVALAGFGLVASVIGVWGARTTLETDRWVATVAPLPENPEINAAMATYLTDQVFAQLNVRGRLTEALPPRAAFLAGPVTNAVHDHLRDRVQNFMGTEQFAALWRQANRFAHAQIVAIVEGRSETVGVQNGIVTLNLLPVINDVLITVSQELPTLFDKELRLPAVSSGEIPADLRQKVATALGVTLPADFGKIAIYHDGDLTGFQHAVLLFKRGLVLLVIGTLACLALALVVSPGRRRTLLQFGVAVAGGVVVLAAVLRAVGDRLLERVPEGLYRQAASVAVHDIFRTLRDRGDLLLWLGVALAVLMYLVGPGRGPVALRRYAVSGSHAAWSAVRSDRFGERVVRHLDVLRIAGALVAALVVLLFASWTALLVILVVLAAYEVGVTLFARHAAEAGPDAGTAPPVPPTAGTGGSHP</sequence>
<evidence type="ECO:0000256" key="1">
    <source>
        <dbReference type="SAM" id="MobiDB-lite"/>
    </source>
</evidence>
<feature type="transmembrane region" description="Helical" evidence="2">
    <location>
        <begin position="278"/>
        <end position="296"/>
    </location>
</feature>
<comment type="caution">
    <text evidence="3">The sequence shown here is derived from an EMBL/GenBank/DDBJ whole genome shotgun (WGS) entry which is preliminary data.</text>
</comment>
<dbReference type="AlphaFoldDB" id="A0A5C4JGU8"/>
<keyword evidence="2" id="KW-1133">Transmembrane helix</keyword>
<dbReference type="EMBL" id="VCKW01000025">
    <property type="protein sequence ID" value="TMR04990.1"/>
    <property type="molecule type" value="Genomic_DNA"/>
</dbReference>
<evidence type="ECO:0000313" key="3">
    <source>
        <dbReference type="EMBL" id="TMR04990.1"/>
    </source>
</evidence>
<evidence type="ECO:0000256" key="2">
    <source>
        <dbReference type="SAM" id="Phobius"/>
    </source>
</evidence>
<evidence type="ECO:0008006" key="5">
    <source>
        <dbReference type="Google" id="ProtNLM"/>
    </source>
</evidence>
<feature type="transmembrane region" description="Helical" evidence="2">
    <location>
        <begin position="60"/>
        <end position="81"/>
    </location>
</feature>
<dbReference type="OrthoDB" id="4350291at2"/>
<dbReference type="RefSeq" id="WP_138644274.1">
    <property type="nucleotide sequence ID" value="NZ_VCKW01000025.1"/>
</dbReference>
<dbReference type="Proteomes" id="UP000309174">
    <property type="component" value="Unassembled WGS sequence"/>
</dbReference>